<dbReference type="EMBL" id="JADILW010000085">
    <property type="protein sequence ID" value="MBO8480608.1"/>
    <property type="molecule type" value="Genomic_DNA"/>
</dbReference>
<reference evidence="3" key="1">
    <citation type="submission" date="2020-10" db="EMBL/GenBank/DDBJ databases">
        <authorList>
            <person name="Gilroy R."/>
        </authorList>
    </citation>
    <scope>NUCLEOTIDE SEQUENCE</scope>
    <source>
        <strain evidence="3">B3-1481</strain>
    </source>
</reference>
<dbReference type="SUPFAM" id="SSF56935">
    <property type="entry name" value="Porins"/>
    <property type="match status" value="1"/>
</dbReference>
<feature type="chain" id="PRO_5038781858" evidence="1">
    <location>
        <begin position="22"/>
        <end position="299"/>
    </location>
</feature>
<protein>
    <submittedName>
        <fullName evidence="3">PorV/PorQ family protein</fullName>
    </submittedName>
</protein>
<evidence type="ECO:0000256" key="1">
    <source>
        <dbReference type="SAM" id="SignalP"/>
    </source>
</evidence>
<sequence length="299" mass="30081">MKKIILSILVACAMPALSASAQALSSLLIPSAPEYAAMGGASVALEAGAFAAENNAAAMSLSDDSFAVAAGYGLWAPETAGSQLVGLGAFARVGERVGIGLSGRYMMEKPMNISSAAGGILGTFTPSELGANLAVSVKVIDGLSVGVTGKFVRSSIGEELSGSAFGADISVAWRKDGLSAGAAVCNLGSKVKYGDSSYSMPMLVKAGAAYSADFGLTASVEADYLFSGAFAAGLGLEYNLFDIGFLRAGYHYGDKSQGLASFASLGAGVQFAGVELSAAWLTASPTLGNSLLFSLGYSF</sequence>
<reference evidence="3" key="2">
    <citation type="journal article" date="2021" name="PeerJ">
        <title>Extensive microbial diversity within the chicken gut microbiome revealed by metagenomics and culture.</title>
        <authorList>
            <person name="Gilroy R."/>
            <person name="Ravi A."/>
            <person name="Getino M."/>
            <person name="Pursley I."/>
            <person name="Horton D.L."/>
            <person name="Alikhan N.F."/>
            <person name="Baker D."/>
            <person name="Gharbi K."/>
            <person name="Hall N."/>
            <person name="Watson M."/>
            <person name="Adriaenssens E.M."/>
            <person name="Foster-Nyarko E."/>
            <person name="Jarju S."/>
            <person name="Secka A."/>
            <person name="Antonio M."/>
            <person name="Oren A."/>
            <person name="Chaudhuri R.R."/>
            <person name="La Ragione R."/>
            <person name="Hildebrand F."/>
            <person name="Pallen M.J."/>
        </authorList>
    </citation>
    <scope>NUCLEOTIDE SEQUENCE</scope>
    <source>
        <strain evidence="3">B3-1481</strain>
    </source>
</reference>
<feature type="domain" description="Type IX secretion system protein PorV" evidence="2">
    <location>
        <begin position="23"/>
        <end position="210"/>
    </location>
</feature>
<evidence type="ECO:0000313" key="4">
    <source>
        <dbReference type="Proteomes" id="UP000823769"/>
    </source>
</evidence>
<organism evidence="3 4">
    <name type="scientific">Candidatus Cryptobacteroides avistercoris</name>
    <dbReference type="NCBI Taxonomy" id="2840758"/>
    <lineage>
        <taxon>Bacteria</taxon>
        <taxon>Pseudomonadati</taxon>
        <taxon>Bacteroidota</taxon>
        <taxon>Bacteroidia</taxon>
        <taxon>Bacteroidales</taxon>
        <taxon>Candidatus Cryptobacteroides</taxon>
    </lineage>
</organism>
<dbReference type="Pfam" id="PF19572">
    <property type="entry name" value="PorV"/>
    <property type="match status" value="1"/>
</dbReference>
<proteinExistence type="predicted"/>
<dbReference type="NCBIfam" id="NF033709">
    <property type="entry name" value="PorV_fam"/>
    <property type="match status" value="1"/>
</dbReference>
<name>A0A9D9IXM7_9BACT</name>
<keyword evidence="1" id="KW-0732">Signal</keyword>
<dbReference type="Proteomes" id="UP000823769">
    <property type="component" value="Unassembled WGS sequence"/>
</dbReference>
<accession>A0A9D9IXM7</accession>
<dbReference type="Gene3D" id="2.40.160.60">
    <property type="entry name" value="Outer membrane protein transport protein (OMPP1/FadL/TodX)"/>
    <property type="match status" value="1"/>
</dbReference>
<dbReference type="InterPro" id="IPR045741">
    <property type="entry name" value="PorV"/>
</dbReference>
<feature type="signal peptide" evidence="1">
    <location>
        <begin position="1"/>
        <end position="21"/>
    </location>
</feature>
<gene>
    <name evidence="3" type="ORF">IAB76_05825</name>
</gene>
<evidence type="ECO:0000259" key="2">
    <source>
        <dbReference type="Pfam" id="PF19572"/>
    </source>
</evidence>
<evidence type="ECO:0000313" key="3">
    <source>
        <dbReference type="EMBL" id="MBO8480608.1"/>
    </source>
</evidence>
<comment type="caution">
    <text evidence="3">The sequence shown here is derived from an EMBL/GenBank/DDBJ whole genome shotgun (WGS) entry which is preliminary data.</text>
</comment>
<dbReference type="AlphaFoldDB" id="A0A9D9IXM7"/>